<evidence type="ECO:0000256" key="1">
    <source>
        <dbReference type="ARBA" id="ARBA00006090"/>
    </source>
</evidence>
<reference evidence="4" key="1">
    <citation type="submission" date="2020-04" db="EMBL/GenBank/DDBJ databases">
        <authorList>
            <person name="Neveu A P."/>
        </authorList>
    </citation>
    <scope>NUCLEOTIDE SEQUENCE</scope>
    <source>
        <tissue evidence="4">Whole embryo</tissue>
    </source>
</reference>
<dbReference type="CDD" id="cd14343">
    <property type="entry name" value="UBA_F100B_like"/>
    <property type="match status" value="1"/>
</dbReference>
<evidence type="ECO:0000313" key="4">
    <source>
        <dbReference type="EMBL" id="CAB3267425.1"/>
    </source>
</evidence>
<dbReference type="InterPro" id="IPR009060">
    <property type="entry name" value="UBA-like_sf"/>
</dbReference>
<accession>A0A6F9DX31</accession>
<protein>
    <submittedName>
        <fullName evidence="4">UBA-like domain-containing protein 2-B</fullName>
    </submittedName>
</protein>
<proteinExistence type="evidence at transcript level"/>
<dbReference type="PANTHER" id="PTHR31993">
    <property type="entry name" value="UBA-LIKE DOMAIN-CONTAINING PROTEIN 2"/>
    <property type="match status" value="1"/>
</dbReference>
<feature type="region of interest" description="Disordered" evidence="2">
    <location>
        <begin position="50"/>
        <end position="118"/>
    </location>
</feature>
<dbReference type="PANTHER" id="PTHR31993:SF4">
    <property type="entry name" value="UBA-LIKE DOMAIN-CONTAINING PROTEIN"/>
    <property type="match status" value="1"/>
</dbReference>
<dbReference type="Pfam" id="PF22566">
    <property type="entry name" value="UBA_8"/>
    <property type="match status" value="1"/>
</dbReference>
<name>A0A6F9DX31_9ASCI</name>
<gene>
    <name evidence="4" type="primary">Ubald1</name>
</gene>
<comment type="similarity">
    <text evidence="1">Belongs to the UBALD family.</text>
</comment>
<feature type="compositionally biased region" description="Pro residues" evidence="2">
    <location>
        <begin position="61"/>
        <end position="74"/>
    </location>
</feature>
<feature type="compositionally biased region" description="Polar residues" evidence="2">
    <location>
        <begin position="50"/>
        <end position="59"/>
    </location>
</feature>
<sequence>MSEKIDDLKHQVMVNQFVLAAGCLSHEAREHLKSTHWQFEAALSNYFQESGIPHQNNQHPLCPPTNTPATPPAFPEALLALSKLQASDGKPSQMMSTSPQAQGSQQAGPHGYMKVNSS</sequence>
<dbReference type="InterPro" id="IPR054109">
    <property type="entry name" value="UBA_8"/>
</dbReference>
<feature type="domain" description="UBA-like" evidence="3">
    <location>
        <begin position="8"/>
        <end position="53"/>
    </location>
</feature>
<dbReference type="EMBL" id="LR791563">
    <property type="protein sequence ID" value="CAB3267425.1"/>
    <property type="molecule type" value="mRNA"/>
</dbReference>
<dbReference type="InterPro" id="IPR039310">
    <property type="entry name" value="UBALD1/2"/>
</dbReference>
<organism evidence="4">
    <name type="scientific">Phallusia mammillata</name>
    <dbReference type="NCBI Taxonomy" id="59560"/>
    <lineage>
        <taxon>Eukaryota</taxon>
        <taxon>Metazoa</taxon>
        <taxon>Chordata</taxon>
        <taxon>Tunicata</taxon>
        <taxon>Ascidiacea</taxon>
        <taxon>Phlebobranchia</taxon>
        <taxon>Ascidiidae</taxon>
        <taxon>Phallusia</taxon>
    </lineage>
</organism>
<dbReference type="SUPFAM" id="SSF46934">
    <property type="entry name" value="UBA-like"/>
    <property type="match status" value="1"/>
</dbReference>
<feature type="compositionally biased region" description="Polar residues" evidence="2">
    <location>
        <begin position="93"/>
        <end position="107"/>
    </location>
</feature>
<evidence type="ECO:0000256" key="2">
    <source>
        <dbReference type="SAM" id="MobiDB-lite"/>
    </source>
</evidence>
<dbReference type="PROSITE" id="PS51257">
    <property type="entry name" value="PROKAR_LIPOPROTEIN"/>
    <property type="match status" value="1"/>
</dbReference>
<evidence type="ECO:0000259" key="3">
    <source>
        <dbReference type="Pfam" id="PF22566"/>
    </source>
</evidence>
<dbReference type="AlphaFoldDB" id="A0A6F9DX31"/>
<dbReference type="Gene3D" id="1.10.8.10">
    <property type="entry name" value="DNA helicase RuvA subunit, C-terminal domain"/>
    <property type="match status" value="1"/>
</dbReference>